<proteinExistence type="predicted"/>
<evidence type="ECO:0000259" key="1">
    <source>
        <dbReference type="Pfam" id="PF00903"/>
    </source>
</evidence>
<gene>
    <name evidence="2" type="ORF">JOC86_002684</name>
</gene>
<evidence type="ECO:0000313" key="3">
    <source>
        <dbReference type="Proteomes" id="UP001646157"/>
    </source>
</evidence>
<dbReference type="EMBL" id="JAFBDZ010000002">
    <property type="protein sequence ID" value="MBM7586142.1"/>
    <property type="molecule type" value="Genomic_DNA"/>
</dbReference>
<organism evidence="2 3">
    <name type="scientific">Rossellomorea pakistanensis</name>
    <dbReference type="NCBI Taxonomy" id="992288"/>
    <lineage>
        <taxon>Bacteria</taxon>
        <taxon>Bacillati</taxon>
        <taxon>Bacillota</taxon>
        <taxon>Bacilli</taxon>
        <taxon>Bacillales</taxon>
        <taxon>Bacillaceae</taxon>
        <taxon>Rossellomorea</taxon>
    </lineage>
</organism>
<evidence type="ECO:0000313" key="2">
    <source>
        <dbReference type="EMBL" id="MBM7586142.1"/>
    </source>
</evidence>
<protein>
    <submittedName>
        <fullName evidence="2">PhnB protein</fullName>
    </submittedName>
</protein>
<keyword evidence="3" id="KW-1185">Reference proteome</keyword>
<dbReference type="Gene3D" id="3.10.180.10">
    <property type="entry name" value="2,3-Dihydroxybiphenyl 1,2-Dioxygenase, domain 1"/>
    <property type="match status" value="1"/>
</dbReference>
<name>A0ABS2NE61_9BACI</name>
<comment type="caution">
    <text evidence="2">The sequence shown here is derived from an EMBL/GenBank/DDBJ whole genome shotgun (WGS) entry which is preliminary data.</text>
</comment>
<dbReference type="PANTHER" id="PTHR33990">
    <property type="entry name" value="PROTEIN YJDN-RELATED"/>
    <property type="match status" value="1"/>
</dbReference>
<reference evidence="2 3" key="1">
    <citation type="submission" date="2021-01" db="EMBL/GenBank/DDBJ databases">
        <title>Genomic Encyclopedia of Type Strains, Phase IV (KMG-IV): sequencing the most valuable type-strain genomes for metagenomic binning, comparative biology and taxonomic classification.</title>
        <authorList>
            <person name="Goeker M."/>
        </authorList>
    </citation>
    <scope>NUCLEOTIDE SEQUENCE [LARGE SCALE GENOMIC DNA]</scope>
    <source>
        <strain evidence="2 3">DSM 24834</strain>
    </source>
</reference>
<dbReference type="Pfam" id="PF00903">
    <property type="entry name" value="Glyoxalase"/>
    <property type="match status" value="1"/>
</dbReference>
<dbReference type="SUPFAM" id="SSF54593">
    <property type="entry name" value="Glyoxalase/Bleomycin resistance protein/Dihydroxybiphenyl dioxygenase"/>
    <property type="match status" value="1"/>
</dbReference>
<dbReference type="PANTHER" id="PTHR33990:SF1">
    <property type="entry name" value="PROTEIN YJDN"/>
    <property type="match status" value="1"/>
</dbReference>
<dbReference type="InterPro" id="IPR029068">
    <property type="entry name" value="Glyas_Bleomycin-R_OHBP_Dase"/>
</dbReference>
<dbReference type="InterPro" id="IPR028973">
    <property type="entry name" value="PhnB-like"/>
</dbReference>
<sequence length="139" mass="16122">MKHQATPYLIFDGIALEALEYYHDVFQGEILNVQTFGDADYPTPPEMDDKIMHAQFKKEELFIMMSDSFQDQSVTVGNNISLALEFESSEEIQKIYDQLKEKGSVLMELQDTFWGATYAKVEDPFGITWDLNYTKENNR</sequence>
<dbReference type="InterPro" id="IPR004360">
    <property type="entry name" value="Glyas_Fos-R_dOase_dom"/>
</dbReference>
<accession>A0ABS2NE61</accession>
<feature type="domain" description="Glyoxalase/fosfomycin resistance/dioxygenase" evidence="1">
    <location>
        <begin position="16"/>
        <end position="130"/>
    </location>
</feature>
<dbReference type="RefSeq" id="WP_205173223.1">
    <property type="nucleotide sequence ID" value="NZ_JAFBDZ010000002.1"/>
</dbReference>
<dbReference type="Proteomes" id="UP001646157">
    <property type="component" value="Unassembled WGS sequence"/>
</dbReference>
<dbReference type="CDD" id="cd06588">
    <property type="entry name" value="PhnB_like"/>
    <property type="match status" value="1"/>
</dbReference>